<keyword evidence="7 12" id="KW-0472">Membrane</keyword>
<evidence type="ECO:0000313" key="13">
    <source>
        <dbReference type="EnsemblMetazoa" id="XP_030842150"/>
    </source>
</evidence>
<evidence type="ECO:0000256" key="9">
    <source>
        <dbReference type="ARBA" id="ARBA00023273"/>
    </source>
</evidence>
<dbReference type="AlphaFoldDB" id="A0A7M7NVL1"/>
<evidence type="ECO:0000256" key="3">
    <source>
        <dbReference type="ARBA" id="ARBA00022475"/>
    </source>
</evidence>
<keyword evidence="4" id="KW-0963">Cytoplasm</keyword>
<keyword evidence="14" id="KW-1185">Reference proteome</keyword>
<dbReference type="InterPro" id="IPR026501">
    <property type="entry name" value="Limbin/EVC"/>
</dbReference>
<feature type="compositionally biased region" description="Basic and acidic residues" evidence="11">
    <location>
        <begin position="850"/>
        <end position="860"/>
    </location>
</feature>
<feature type="compositionally biased region" description="Acidic residues" evidence="11">
    <location>
        <begin position="119"/>
        <end position="133"/>
    </location>
</feature>
<feature type="compositionally biased region" description="Basic and acidic residues" evidence="11">
    <location>
        <begin position="781"/>
        <end position="797"/>
    </location>
</feature>
<feature type="coiled-coil region" evidence="10">
    <location>
        <begin position="283"/>
        <end position="310"/>
    </location>
</feature>
<name>A0A7M7NVL1_STRPU</name>
<dbReference type="InParanoid" id="A0A7M7NVL1"/>
<dbReference type="KEGG" id="spu:579422"/>
<feature type="region of interest" description="Disordered" evidence="11">
    <location>
        <begin position="621"/>
        <end position="643"/>
    </location>
</feature>
<evidence type="ECO:0000256" key="8">
    <source>
        <dbReference type="ARBA" id="ARBA00023212"/>
    </source>
</evidence>
<protein>
    <submittedName>
        <fullName evidence="13">Uncharacterized protein</fullName>
    </submittedName>
</protein>
<organism evidence="13 14">
    <name type="scientific">Strongylocentrotus purpuratus</name>
    <name type="common">Purple sea urchin</name>
    <dbReference type="NCBI Taxonomy" id="7668"/>
    <lineage>
        <taxon>Eukaryota</taxon>
        <taxon>Metazoa</taxon>
        <taxon>Echinodermata</taxon>
        <taxon>Eleutherozoa</taxon>
        <taxon>Echinozoa</taxon>
        <taxon>Echinoidea</taxon>
        <taxon>Euechinoidea</taxon>
        <taxon>Echinacea</taxon>
        <taxon>Camarodonta</taxon>
        <taxon>Echinidea</taxon>
        <taxon>Strongylocentrotidae</taxon>
        <taxon>Strongylocentrotus</taxon>
    </lineage>
</organism>
<dbReference type="GO" id="GO:0060170">
    <property type="term" value="C:ciliary membrane"/>
    <property type="evidence" value="ECO:0000318"/>
    <property type="project" value="GO_Central"/>
</dbReference>
<keyword evidence="5 12" id="KW-0812">Transmembrane</keyword>
<evidence type="ECO:0000256" key="4">
    <source>
        <dbReference type="ARBA" id="ARBA00022490"/>
    </source>
</evidence>
<dbReference type="GO" id="GO:0007224">
    <property type="term" value="P:smoothened signaling pathway"/>
    <property type="evidence" value="ECO:0007669"/>
    <property type="project" value="InterPro"/>
</dbReference>
<dbReference type="PANTHER" id="PTHR16795">
    <property type="entry name" value="LIMBIN/ELLIS-VAN CREVELD PROTEIN"/>
    <property type="match status" value="1"/>
</dbReference>
<dbReference type="OrthoDB" id="5977401at2759"/>
<accession>A0A7M7NVL1</accession>
<keyword evidence="8" id="KW-0206">Cytoskeleton</keyword>
<evidence type="ECO:0000256" key="12">
    <source>
        <dbReference type="SAM" id="Phobius"/>
    </source>
</evidence>
<keyword evidence="10" id="KW-0175">Coiled coil</keyword>
<keyword evidence="6 12" id="KW-1133">Transmembrane helix</keyword>
<dbReference type="EnsemblMetazoa" id="XM_030986290">
    <property type="protein sequence ID" value="XP_030842150"/>
    <property type="gene ID" value="LOC579422"/>
</dbReference>
<dbReference type="Proteomes" id="UP000007110">
    <property type="component" value="Unassembled WGS sequence"/>
</dbReference>
<dbReference type="OMA" id="KIMSKFV"/>
<evidence type="ECO:0000256" key="6">
    <source>
        <dbReference type="ARBA" id="ARBA00022989"/>
    </source>
</evidence>
<dbReference type="GeneID" id="579422"/>
<feature type="transmembrane region" description="Helical" evidence="12">
    <location>
        <begin position="22"/>
        <end position="45"/>
    </location>
</feature>
<sequence length="860" mass="99524">MSCVEIASIIPTSSWRLDALEVSLAVIFGVIIGVILAIIISRCFVKEIAKDRIQKHQDDTVVKNAAYEVEVAGYADMTYRKTKTSTVNEKSSRQKLIKQDDGYDEEDGEYRRKKRRDESDDDDDGEEEDEEELMKEKLASGIVIALTMPSSEKTMVELSLQDFQATKSMERELLEERESVFVHILQILLGRFVTAERMDEKFAADFIDRTSQELSDAKDSLEASQLMVEQDLKNRSDLMKDPLALEEVLENSRLDYIRKMDGLVQDAQIKVKDKLSREAGLSSEEVEAIMKKLLENMAAAERMIGQEQNRQATILNERLSKRQALSEQYAQVTSRESKGNQTRNKSLNEIAKYLAEERELNQSQAKSIIKQYQADVEKIQENHKAAVSKQSQELAEKLQQHRERKLRALEKKQEEKREKLAAKAPQVVNPTDFVEAHHDLLEQQRNEKNDLIDELDYHEAEELSLLRKTLEEERGNELAEKDKSVFEELAEKAQLNEKEANRIVKKHQANVTAYEEQLDQEKKRQNMLLQEKIELRKASWEEEQRRAAAEQQQLAEQQERTITKLIDTQSTLDEESKRQIMLQHEQNVSALNNHLQMTKLKQQKLLEAKLAKRRARYESIKAEHSQERLARGEDDEEEGELTTKQAEELAVEEQSMREEQQAAILALRKQLAHETEEVLKEQDAKMGILIGKLQAGQARRQGVIKKLDRAVKDLQDQLVDSIADTNVVSERKTERIMAAHMQEIEDIEEKLRQARAHQEDQLQHKMETIKLMREKTLAEELKKEANKPSNDRRRETSSHQTSAGALQLMTKILESNRQKQALRQLEQEMKVETMKQKEELNDQLEDALEQELKVSSIKEE</sequence>
<proteinExistence type="predicted"/>
<comment type="subcellular location">
    <subcellularLocation>
        <location evidence="2">Cell membrane</location>
        <topology evidence="2">Single-pass membrane protein</topology>
    </subcellularLocation>
    <subcellularLocation>
        <location evidence="1">Cytoplasm</location>
        <location evidence="1">Cytoskeleton</location>
        <location evidence="1">Cilium basal body</location>
    </subcellularLocation>
</comment>
<evidence type="ECO:0000313" key="14">
    <source>
        <dbReference type="Proteomes" id="UP000007110"/>
    </source>
</evidence>
<evidence type="ECO:0000256" key="5">
    <source>
        <dbReference type="ARBA" id="ARBA00022692"/>
    </source>
</evidence>
<feature type="compositionally biased region" description="Basic and acidic residues" evidence="11">
    <location>
        <begin position="621"/>
        <end position="632"/>
    </location>
</feature>
<feature type="region of interest" description="Disordered" evidence="11">
    <location>
        <begin position="833"/>
        <end position="860"/>
    </location>
</feature>
<evidence type="ECO:0000256" key="7">
    <source>
        <dbReference type="ARBA" id="ARBA00023136"/>
    </source>
</evidence>
<feature type="region of interest" description="Disordered" evidence="11">
    <location>
        <begin position="781"/>
        <end position="803"/>
    </location>
</feature>
<dbReference type="GO" id="GO:0098797">
    <property type="term" value="C:plasma membrane protein complex"/>
    <property type="evidence" value="ECO:0000318"/>
    <property type="project" value="GO_Central"/>
</dbReference>
<keyword evidence="3" id="KW-1003">Cell membrane</keyword>
<dbReference type="RefSeq" id="XP_030842150.1">
    <property type="nucleotide sequence ID" value="XM_030986290.1"/>
</dbReference>
<evidence type="ECO:0000256" key="1">
    <source>
        <dbReference type="ARBA" id="ARBA00004120"/>
    </source>
</evidence>
<dbReference type="PANTHER" id="PTHR16795:SF13">
    <property type="entry name" value="EVC COMPLEX MEMBER EVC"/>
    <property type="match status" value="1"/>
</dbReference>
<evidence type="ECO:0000256" key="11">
    <source>
        <dbReference type="SAM" id="MobiDB-lite"/>
    </source>
</evidence>
<feature type="coiled-coil region" evidence="10">
    <location>
        <begin position="704"/>
        <end position="764"/>
    </location>
</feature>
<feature type="coiled-coil region" evidence="10">
    <location>
        <begin position="362"/>
        <end position="568"/>
    </location>
</feature>
<feature type="region of interest" description="Disordered" evidence="11">
    <location>
        <begin position="90"/>
        <end position="134"/>
    </location>
</feature>
<reference evidence="14" key="1">
    <citation type="submission" date="2015-02" db="EMBL/GenBank/DDBJ databases">
        <title>Genome sequencing for Strongylocentrotus purpuratus.</title>
        <authorList>
            <person name="Murali S."/>
            <person name="Liu Y."/>
            <person name="Vee V."/>
            <person name="English A."/>
            <person name="Wang M."/>
            <person name="Skinner E."/>
            <person name="Han Y."/>
            <person name="Muzny D.M."/>
            <person name="Worley K.C."/>
            <person name="Gibbs R.A."/>
        </authorList>
    </citation>
    <scope>NUCLEOTIDE SEQUENCE</scope>
</reference>
<reference evidence="13" key="2">
    <citation type="submission" date="2021-01" db="UniProtKB">
        <authorList>
            <consortium name="EnsemblMetazoa"/>
        </authorList>
    </citation>
    <scope>IDENTIFICATION</scope>
</reference>
<evidence type="ECO:0000256" key="10">
    <source>
        <dbReference type="SAM" id="Coils"/>
    </source>
</evidence>
<evidence type="ECO:0000256" key="2">
    <source>
        <dbReference type="ARBA" id="ARBA00004162"/>
    </source>
</evidence>
<keyword evidence="9" id="KW-0966">Cell projection</keyword>